<dbReference type="RefSeq" id="WP_013426666.1">
    <property type="nucleotide sequence ID" value="NC_014666.1"/>
</dbReference>
<dbReference type="InterPro" id="IPR037401">
    <property type="entry name" value="SnoaL-like"/>
</dbReference>
<dbReference type="KEGG" id="fri:FraEuI1c_5562"/>
<dbReference type="InterPro" id="IPR032710">
    <property type="entry name" value="NTF2-like_dom_sf"/>
</dbReference>
<dbReference type="InParanoid" id="E3JDB5"/>
<feature type="domain" description="SnoaL-like" evidence="1">
    <location>
        <begin position="18"/>
        <end position="148"/>
    </location>
</feature>
<dbReference type="CDD" id="cd00531">
    <property type="entry name" value="NTF2_like"/>
    <property type="match status" value="1"/>
</dbReference>
<dbReference type="HOGENOM" id="CLU_106738_3_1_11"/>
<protein>
    <recommendedName>
        <fullName evidence="1">SnoaL-like domain-containing protein</fullName>
    </recommendedName>
</protein>
<evidence type="ECO:0000313" key="3">
    <source>
        <dbReference type="Proteomes" id="UP000002484"/>
    </source>
</evidence>
<dbReference type="EMBL" id="CP002299">
    <property type="protein sequence ID" value="ADP83548.1"/>
    <property type="molecule type" value="Genomic_DNA"/>
</dbReference>
<evidence type="ECO:0000259" key="1">
    <source>
        <dbReference type="Pfam" id="PF13577"/>
    </source>
</evidence>
<dbReference type="SUPFAM" id="SSF54427">
    <property type="entry name" value="NTF2-like"/>
    <property type="match status" value="1"/>
</dbReference>
<gene>
    <name evidence="2" type="ordered locus">FraEuI1c_5562</name>
</gene>
<dbReference type="AlphaFoldDB" id="E3JDB5"/>
<dbReference type="Proteomes" id="UP000002484">
    <property type="component" value="Chromosome"/>
</dbReference>
<dbReference type="Pfam" id="PF13577">
    <property type="entry name" value="SnoaL_4"/>
    <property type="match status" value="1"/>
</dbReference>
<dbReference type="eggNOG" id="COG0702">
    <property type="taxonomic scope" value="Bacteria"/>
</dbReference>
<dbReference type="Gene3D" id="3.10.450.50">
    <property type="match status" value="1"/>
</dbReference>
<organism evidence="2 3">
    <name type="scientific">Pseudofrankia inefficax (strain DSM 45817 / CECT 9037 / DDB 130130 / EuI1c)</name>
    <name type="common">Frankia inefficax</name>
    <dbReference type="NCBI Taxonomy" id="298654"/>
    <lineage>
        <taxon>Bacteria</taxon>
        <taxon>Bacillati</taxon>
        <taxon>Actinomycetota</taxon>
        <taxon>Actinomycetes</taxon>
        <taxon>Frankiales</taxon>
        <taxon>Frankiaceae</taxon>
        <taxon>Pseudofrankia</taxon>
    </lineage>
</organism>
<keyword evidence="3" id="KW-1185">Reference proteome</keyword>
<evidence type="ECO:0000313" key="2">
    <source>
        <dbReference type="EMBL" id="ADP83548.1"/>
    </source>
</evidence>
<proteinExistence type="predicted"/>
<reference evidence="2 3" key="1">
    <citation type="submission" date="2010-10" db="EMBL/GenBank/DDBJ databases">
        <title>Complete sequence of Frankia sp. EuI1c.</title>
        <authorList>
            <consortium name="US DOE Joint Genome Institute"/>
            <person name="Lucas S."/>
            <person name="Copeland A."/>
            <person name="Lapidus A."/>
            <person name="Cheng J.-F."/>
            <person name="Bruce D."/>
            <person name="Goodwin L."/>
            <person name="Pitluck S."/>
            <person name="Chertkov O."/>
            <person name="Detter J.C."/>
            <person name="Han C."/>
            <person name="Tapia R."/>
            <person name="Land M."/>
            <person name="Hauser L."/>
            <person name="Jeffries C."/>
            <person name="Kyrpides N."/>
            <person name="Ivanova N."/>
            <person name="Mikhailova N."/>
            <person name="Beauchemin N."/>
            <person name="Sen A."/>
            <person name="Sur S.A."/>
            <person name="Gtari M."/>
            <person name="Wall L."/>
            <person name="Tisa L."/>
            <person name="Woyke T."/>
        </authorList>
    </citation>
    <scope>NUCLEOTIDE SEQUENCE [LARGE SCALE GENOMIC DNA]</scope>
    <source>
        <strain evidence="3">DSM 45817 / CECT 9037 / EuI1c</strain>
    </source>
</reference>
<name>E3JDB5_PSEI1</name>
<sequence length="167" mass="18030">MELTRGILAAGRSAGGPADRLALRDLAESYAAAVDARDEELFVSLFTEDGVLQVSYAHLAEPMPPVVGAAALVAIPRALGAKFPETFHFVGNHRCQIDGDRAAGEAYCEAHHLHADEAGVPTDLRMVIRYGDAYARGADGLWRFARRTVNVLWQEIAPVSASLLHRP</sequence>
<accession>E3JDB5</accession>
<dbReference type="STRING" id="298654.FraEuI1c_5562"/>